<feature type="region of interest" description="Disordered" evidence="5">
    <location>
        <begin position="22"/>
        <end position="41"/>
    </location>
</feature>
<sequence>MACGTCSVEHAMKAAFMAYRRRERGGKPPSKEEIESCVHNTPPGNPKLSVLSFKNAFHGRTM</sequence>
<name>A0AAV3ZIN9_9GAST</name>
<evidence type="ECO:0000256" key="4">
    <source>
        <dbReference type="ARBA" id="ARBA00022679"/>
    </source>
</evidence>
<gene>
    <name evidence="6" type="ORF">PoB_002086300</name>
</gene>
<feature type="compositionally biased region" description="Basic and acidic residues" evidence="5">
    <location>
        <begin position="25"/>
        <end position="36"/>
    </location>
</feature>
<dbReference type="PANTHER" id="PTHR43206:SF1">
    <property type="entry name" value="4-AMINOBUTYRATE AMINOTRANSFERASE, MITOCHONDRIAL"/>
    <property type="match status" value="1"/>
</dbReference>
<evidence type="ECO:0000256" key="3">
    <source>
        <dbReference type="ARBA" id="ARBA00022576"/>
    </source>
</evidence>
<dbReference type="GO" id="GO:0009450">
    <property type="term" value="P:gamma-aminobutyric acid catabolic process"/>
    <property type="evidence" value="ECO:0007669"/>
    <property type="project" value="TreeGrafter"/>
</dbReference>
<accession>A0AAV3ZIN9</accession>
<dbReference type="InterPro" id="IPR015424">
    <property type="entry name" value="PyrdxlP-dep_Trfase"/>
</dbReference>
<keyword evidence="7" id="KW-1185">Reference proteome</keyword>
<reference evidence="6 7" key="1">
    <citation type="journal article" date="2021" name="Elife">
        <title>Chloroplast acquisition without the gene transfer in kleptoplastic sea slugs, Plakobranchus ocellatus.</title>
        <authorList>
            <person name="Maeda T."/>
            <person name="Takahashi S."/>
            <person name="Yoshida T."/>
            <person name="Shimamura S."/>
            <person name="Takaki Y."/>
            <person name="Nagai Y."/>
            <person name="Toyoda A."/>
            <person name="Suzuki Y."/>
            <person name="Arimoto A."/>
            <person name="Ishii H."/>
            <person name="Satoh N."/>
            <person name="Nishiyama T."/>
            <person name="Hasebe M."/>
            <person name="Maruyama T."/>
            <person name="Minagawa J."/>
            <person name="Obokata J."/>
            <person name="Shigenobu S."/>
        </authorList>
    </citation>
    <scope>NUCLEOTIDE SEQUENCE [LARGE SCALE GENOMIC DNA]</scope>
</reference>
<feature type="non-terminal residue" evidence="6">
    <location>
        <position position="62"/>
    </location>
</feature>
<evidence type="ECO:0000256" key="5">
    <source>
        <dbReference type="SAM" id="MobiDB-lite"/>
    </source>
</evidence>
<dbReference type="AlphaFoldDB" id="A0AAV3ZIN9"/>
<protein>
    <submittedName>
        <fullName evidence="6">4-aminobutyrate aminotransferase, mitochondrial-like</fullName>
    </submittedName>
</protein>
<evidence type="ECO:0000256" key="2">
    <source>
        <dbReference type="ARBA" id="ARBA00008954"/>
    </source>
</evidence>
<dbReference type="PANTHER" id="PTHR43206">
    <property type="entry name" value="AMINOTRANSFERASE"/>
    <property type="match status" value="1"/>
</dbReference>
<dbReference type="InterPro" id="IPR015421">
    <property type="entry name" value="PyrdxlP-dep_Trfase_major"/>
</dbReference>
<proteinExistence type="inferred from homology"/>
<comment type="cofactor">
    <cofactor evidence="1">
        <name>pyridoxal 5'-phosphate</name>
        <dbReference type="ChEBI" id="CHEBI:597326"/>
    </cofactor>
</comment>
<evidence type="ECO:0000313" key="6">
    <source>
        <dbReference type="EMBL" id="GFN94357.1"/>
    </source>
</evidence>
<dbReference type="Proteomes" id="UP000735302">
    <property type="component" value="Unassembled WGS sequence"/>
</dbReference>
<dbReference type="GO" id="GO:0005739">
    <property type="term" value="C:mitochondrion"/>
    <property type="evidence" value="ECO:0007669"/>
    <property type="project" value="TreeGrafter"/>
</dbReference>
<comment type="caution">
    <text evidence="6">The sequence shown here is derived from an EMBL/GenBank/DDBJ whole genome shotgun (WGS) entry which is preliminary data.</text>
</comment>
<dbReference type="InterPro" id="IPR005814">
    <property type="entry name" value="Aminotrans_3"/>
</dbReference>
<dbReference type="Pfam" id="PF00202">
    <property type="entry name" value="Aminotran_3"/>
    <property type="match status" value="1"/>
</dbReference>
<dbReference type="GO" id="GO:0030170">
    <property type="term" value="F:pyridoxal phosphate binding"/>
    <property type="evidence" value="ECO:0007669"/>
    <property type="project" value="InterPro"/>
</dbReference>
<dbReference type="SUPFAM" id="SSF53383">
    <property type="entry name" value="PLP-dependent transferases"/>
    <property type="match status" value="1"/>
</dbReference>
<dbReference type="EMBL" id="BLXT01002440">
    <property type="protein sequence ID" value="GFN94357.1"/>
    <property type="molecule type" value="Genomic_DNA"/>
</dbReference>
<evidence type="ECO:0000256" key="1">
    <source>
        <dbReference type="ARBA" id="ARBA00001933"/>
    </source>
</evidence>
<dbReference type="GO" id="GO:0008483">
    <property type="term" value="F:transaminase activity"/>
    <property type="evidence" value="ECO:0007669"/>
    <property type="project" value="UniProtKB-KW"/>
</dbReference>
<comment type="similarity">
    <text evidence="2">Belongs to the class-III pyridoxal-phosphate-dependent aminotransferase family.</text>
</comment>
<dbReference type="Gene3D" id="3.40.640.10">
    <property type="entry name" value="Type I PLP-dependent aspartate aminotransferase-like (Major domain)"/>
    <property type="match status" value="1"/>
</dbReference>
<keyword evidence="4" id="KW-0808">Transferase</keyword>
<evidence type="ECO:0000313" key="7">
    <source>
        <dbReference type="Proteomes" id="UP000735302"/>
    </source>
</evidence>
<organism evidence="6 7">
    <name type="scientific">Plakobranchus ocellatus</name>
    <dbReference type="NCBI Taxonomy" id="259542"/>
    <lineage>
        <taxon>Eukaryota</taxon>
        <taxon>Metazoa</taxon>
        <taxon>Spiralia</taxon>
        <taxon>Lophotrochozoa</taxon>
        <taxon>Mollusca</taxon>
        <taxon>Gastropoda</taxon>
        <taxon>Heterobranchia</taxon>
        <taxon>Euthyneura</taxon>
        <taxon>Panpulmonata</taxon>
        <taxon>Sacoglossa</taxon>
        <taxon>Placobranchoidea</taxon>
        <taxon>Plakobranchidae</taxon>
        <taxon>Plakobranchus</taxon>
    </lineage>
</organism>
<keyword evidence="3 6" id="KW-0032">Aminotransferase</keyword>